<accession>A0A7D9LIW9</accession>
<comment type="caution">
    <text evidence="1">The sequence shown here is derived from an EMBL/GenBank/DDBJ whole genome shotgun (WGS) entry which is preliminary data.</text>
</comment>
<name>A0A7D9LIW9_PARCT</name>
<sequence length="98" mass="11117">MDITVNQEFLALLKEIQDGRPGINISHGGSGGANEKPKERPAPMKILKNYIENNQMRLYDFFSMMDKDKNETGIHMNDSELLALVESLDKDNDGEINY</sequence>
<keyword evidence="2" id="KW-1185">Reference proteome</keyword>
<dbReference type="AlphaFoldDB" id="A0A7D9LIW9"/>
<dbReference type="InterPro" id="IPR011992">
    <property type="entry name" value="EF-hand-dom_pair"/>
</dbReference>
<gene>
    <name evidence="1" type="ORF">PACLA_8A070551</name>
</gene>
<dbReference type="InterPro" id="IPR002048">
    <property type="entry name" value="EF_hand_dom"/>
</dbReference>
<dbReference type="OrthoDB" id="120976at2759"/>
<evidence type="ECO:0000313" key="2">
    <source>
        <dbReference type="Proteomes" id="UP001152795"/>
    </source>
</evidence>
<reference evidence="1" key="1">
    <citation type="submission" date="2020-04" db="EMBL/GenBank/DDBJ databases">
        <authorList>
            <person name="Alioto T."/>
            <person name="Alioto T."/>
            <person name="Gomez Garrido J."/>
        </authorList>
    </citation>
    <scope>NUCLEOTIDE SEQUENCE</scope>
    <source>
        <strain evidence="1">A484AB</strain>
    </source>
</reference>
<organism evidence="1 2">
    <name type="scientific">Paramuricea clavata</name>
    <name type="common">Red gorgonian</name>
    <name type="synonym">Violescent sea-whip</name>
    <dbReference type="NCBI Taxonomy" id="317549"/>
    <lineage>
        <taxon>Eukaryota</taxon>
        <taxon>Metazoa</taxon>
        <taxon>Cnidaria</taxon>
        <taxon>Anthozoa</taxon>
        <taxon>Octocorallia</taxon>
        <taxon>Malacalcyonacea</taxon>
        <taxon>Plexauridae</taxon>
        <taxon>Paramuricea</taxon>
    </lineage>
</organism>
<protein>
    <submittedName>
        <fullName evidence="1">Leucine-rich repeat-containing 74B-like</fullName>
    </submittedName>
</protein>
<dbReference type="Proteomes" id="UP001152795">
    <property type="component" value="Unassembled WGS sequence"/>
</dbReference>
<evidence type="ECO:0000313" key="1">
    <source>
        <dbReference type="EMBL" id="CAB4033578.1"/>
    </source>
</evidence>
<dbReference type="GO" id="GO:0005509">
    <property type="term" value="F:calcium ion binding"/>
    <property type="evidence" value="ECO:0007669"/>
    <property type="project" value="InterPro"/>
</dbReference>
<proteinExistence type="predicted"/>
<dbReference type="EMBL" id="CACRXK020019374">
    <property type="protein sequence ID" value="CAB4033578.1"/>
    <property type="molecule type" value="Genomic_DNA"/>
</dbReference>
<dbReference type="SUPFAM" id="SSF47473">
    <property type="entry name" value="EF-hand"/>
    <property type="match status" value="1"/>
</dbReference>
<feature type="non-terminal residue" evidence="1">
    <location>
        <position position="1"/>
    </location>
</feature>
<dbReference type="Gene3D" id="1.10.238.10">
    <property type="entry name" value="EF-hand"/>
    <property type="match status" value="1"/>
</dbReference>
<dbReference type="PROSITE" id="PS50222">
    <property type="entry name" value="EF_HAND_2"/>
    <property type="match status" value="1"/>
</dbReference>